<name>A0A9P6KM65_9PLEO</name>
<evidence type="ECO:0000313" key="1">
    <source>
        <dbReference type="EMBL" id="KAF9731605.1"/>
    </source>
</evidence>
<protein>
    <submittedName>
        <fullName evidence="1">Uncharacterized protein</fullName>
    </submittedName>
</protein>
<gene>
    <name evidence="1" type="ORF">PMIN01_10622</name>
</gene>
<comment type="caution">
    <text evidence="1">The sequence shown here is derived from an EMBL/GenBank/DDBJ whole genome shotgun (WGS) entry which is preliminary data.</text>
</comment>
<dbReference type="AlphaFoldDB" id="A0A9P6KM65"/>
<dbReference type="Proteomes" id="UP000756921">
    <property type="component" value="Unassembled WGS sequence"/>
</dbReference>
<reference evidence="1" key="1">
    <citation type="journal article" date="2020" name="Mol. Plant Microbe Interact.">
        <title>Genome Sequence of the Biocontrol Agent Coniothyrium minitans strain Conio (IMI 134523).</title>
        <authorList>
            <person name="Patel D."/>
            <person name="Shittu T.A."/>
            <person name="Baroncelli R."/>
            <person name="Muthumeenakshi S."/>
            <person name="Osborne T.H."/>
            <person name="Janganan T.K."/>
            <person name="Sreenivasaprasad S."/>
        </authorList>
    </citation>
    <scope>NUCLEOTIDE SEQUENCE</scope>
    <source>
        <strain evidence="1">Conio</strain>
    </source>
</reference>
<keyword evidence="2" id="KW-1185">Reference proteome</keyword>
<dbReference type="EMBL" id="WJXW01000012">
    <property type="protein sequence ID" value="KAF9731605.1"/>
    <property type="molecule type" value="Genomic_DNA"/>
</dbReference>
<accession>A0A9P6KM65</accession>
<proteinExistence type="predicted"/>
<sequence length="220" mass="22540">MGLAAGASASPLAGTAATTLITFHCAPPALPLTPPRSRLPSLPSPYLPVPASSIAQPADADVERTRTLTSETPATCLPGRFDERPSLYVGQFLLTTDARPKQATPLPSTPRCTAQAPAAHLSSRRCSAQAPAVPLIETLLSLSPDLSPSAPARSSTLPSLAQLPTTPVAVPSLASSSTSTSTSTSTVSVAAPAVHNVAKNRINSIIPIPASLELVKNFKE</sequence>
<organism evidence="1 2">
    <name type="scientific">Paraphaeosphaeria minitans</name>
    <dbReference type="NCBI Taxonomy" id="565426"/>
    <lineage>
        <taxon>Eukaryota</taxon>
        <taxon>Fungi</taxon>
        <taxon>Dikarya</taxon>
        <taxon>Ascomycota</taxon>
        <taxon>Pezizomycotina</taxon>
        <taxon>Dothideomycetes</taxon>
        <taxon>Pleosporomycetidae</taxon>
        <taxon>Pleosporales</taxon>
        <taxon>Massarineae</taxon>
        <taxon>Didymosphaeriaceae</taxon>
        <taxon>Paraphaeosphaeria</taxon>
    </lineage>
</organism>
<evidence type="ECO:0000313" key="2">
    <source>
        <dbReference type="Proteomes" id="UP000756921"/>
    </source>
</evidence>